<feature type="region of interest" description="Disordered" evidence="1">
    <location>
        <begin position="199"/>
        <end position="236"/>
    </location>
</feature>
<keyword evidence="2" id="KW-0472">Membrane</keyword>
<protein>
    <submittedName>
        <fullName evidence="3">Uncharacterized protein</fullName>
    </submittedName>
</protein>
<gene>
    <name evidence="3" type="ORF">ABVV53_00070</name>
</gene>
<name>A0ABV2CW87_9SPHN</name>
<keyword evidence="2" id="KW-0812">Transmembrane</keyword>
<sequence length="236" mass="26382">MIQFLNSNAGAVTALATIALLIVTGWYAWTTRALLREAEKTRLMAGEPRVVAYLRVHEVHTNMVQLCVANLSGAAAAGVTASIERITEWPLRFDLENSKLLRDLKFLRPDEVLRFDLGSGPDLFRGDEAAVFRAHIAFESLDGRKFTFDDTLKIESVTGHGNWRIYGIDDVARMLKDIADTLKSVTGIQRLKVDTFNGADRQEERRLRNEQRERFKGAQQQPGPDPTSTSADPPKA</sequence>
<evidence type="ECO:0000256" key="2">
    <source>
        <dbReference type="SAM" id="Phobius"/>
    </source>
</evidence>
<feature type="compositionally biased region" description="Polar residues" evidence="1">
    <location>
        <begin position="218"/>
        <end position="236"/>
    </location>
</feature>
<feature type="compositionally biased region" description="Basic and acidic residues" evidence="1">
    <location>
        <begin position="200"/>
        <end position="216"/>
    </location>
</feature>
<comment type="caution">
    <text evidence="3">The sequence shown here is derived from an EMBL/GenBank/DDBJ whole genome shotgun (WGS) entry which is preliminary data.</text>
</comment>
<dbReference type="Proteomes" id="UP001548713">
    <property type="component" value="Unassembled WGS sequence"/>
</dbReference>
<dbReference type="RefSeq" id="WP_353982281.1">
    <property type="nucleotide sequence ID" value="NZ_JBEWLY010000001.1"/>
</dbReference>
<feature type="transmembrane region" description="Helical" evidence="2">
    <location>
        <begin position="12"/>
        <end position="35"/>
    </location>
</feature>
<evidence type="ECO:0000313" key="3">
    <source>
        <dbReference type="EMBL" id="MET1753869.1"/>
    </source>
</evidence>
<proteinExistence type="predicted"/>
<evidence type="ECO:0000313" key="4">
    <source>
        <dbReference type="Proteomes" id="UP001548713"/>
    </source>
</evidence>
<keyword evidence="2" id="KW-1133">Transmembrane helix</keyword>
<evidence type="ECO:0000256" key="1">
    <source>
        <dbReference type="SAM" id="MobiDB-lite"/>
    </source>
</evidence>
<dbReference type="EMBL" id="JBEWLY010000001">
    <property type="protein sequence ID" value="MET1753869.1"/>
    <property type="molecule type" value="Genomic_DNA"/>
</dbReference>
<keyword evidence="4" id="KW-1185">Reference proteome</keyword>
<accession>A0ABV2CW87</accession>
<organism evidence="3 4">
    <name type="scientific">Novosphingobium kalidii</name>
    <dbReference type="NCBI Taxonomy" id="3230299"/>
    <lineage>
        <taxon>Bacteria</taxon>
        <taxon>Pseudomonadati</taxon>
        <taxon>Pseudomonadota</taxon>
        <taxon>Alphaproteobacteria</taxon>
        <taxon>Sphingomonadales</taxon>
        <taxon>Sphingomonadaceae</taxon>
        <taxon>Novosphingobium</taxon>
    </lineage>
</organism>
<reference evidence="3 4" key="1">
    <citation type="submission" date="2024-07" db="EMBL/GenBank/DDBJ databases">
        <title>Novosphingobium kalidii RD2P27.</title>
        <authorList>
            <person name="Sun J.-Q."/>
        </authorList>
    </citation>
    <scope>NUCLEOTIDE SEQUENCE [LARGE SCALE GENOMIC DNA]</scope>
    <source>
        <strain evidence="3 4">RD2P27</strain>
    </source>
</reference>